<evidence type="ECO:0008006" key="3">
    <source>
        <dbReference type="Google" id="ProtNLM"/>
    </source>
</evidence>
<name>A0AA51NBY7_9BACT</name>
<organism evidence="1 2">
    <name type="scientific">Marivirga salinarum</name>
    <dbReference type="NCBI Taxonomy" id="3059078"/>
    <lineage>
        <taxon>Bacteria</taxon>
        <taxon>Pseudomonadati</taxon>
        <taxon>Bacteroidota</taxon>
        <taxon>Cytophagia</taxon>
        <taxon>Cytophagales</taxon>
        <taxon>Marivirgaceae</taxon>
        <taxon>Marivirga</taxon>
    </lineage>
</organism>
<dbReference type="KEGG" id="msaa:QYS49_33675"/>
<gene>
    <name evidence="1" type="ORF">QYS49_33675</name>
</gene>
<keyword evidence="2" id="KW-1185">Reference proteome</keyword>
<dbReference type="InterPro" id="IPR007833">
    <property type="entry name" value="Capsule_polysaccharide_synth"/>
</dbReference>
<dbReference type="RefSeq" id="WP_308350600.1">
    <property type="nucleotide sequence ID" value="NZ_CP129971.1"/>
</dbReference>
<evidence type="ECO:0000313" key="2">
    <source>
        <dbReference type="Proteomes" id="UP001230496"/>
    </source>
</evidence>
<evidence type="ECO:0000313" key="1">
    <source>
        <dbReference type="EMBL" id="WMN12469.1"/>
    </source>
</evidence>
<dbReference type="Proteomes" id="UP001230496">
    <property type="component" value="Chromosome"/>
</dbReference>
<dbReference type="GO" id="GO:0000271">
    <property type="term" value="P:polysaccharide biosynthetic process"/>
    <property type="evidence" value="ECO:0007669"/>
    <property type="project" value="InterPro"/>
</dbReference>
<proteinExistence type="predicted"/>
<dbReference type="EMBL" id="CP129971">
    <property type="protein sequence ID" value="WMN12469.1"/>
    <property type="molecule type" value="Genomic_DNA"/>
</dbReference>
<reference evidence="1 2" key="1">
    <citation type="submission" date="2023-08" db="EMBL/GenBank/DDBJ databases">
        <title>Comparative genomics and taxonomic characterization of three novel marine species of genus Marivirga.</title>
        <authorList>
            <person name="Muhammad N."/>
            <person name="Kim S.-G."/>
        </authorList>
    </citation>
    <scope>NUCLEOTIDE SEQUENCE [LARGE SCALE GENOMIC DNA]</scope>
    <source>
        <strain evidence="1 2">BDSF4-3</strain>
    </source>
</reference>
<dbReference type="Pfam" id="PF05159">
    <property type="entry name" value="Capsule_synth"/>
    <property type="match status" value="1"/>
</dbReference>
<accession>A0AA51NBY7</accession>
<dbReference type="AlphaFoldDB" id="A0AA51NBY7"/>
<protein>
    <recommendedName>
        <fullName evidence="3">Capsular biosynthesis protein</fullName>
    </recommendedName>
</protein>
<dbReference type="GO" id="GO:0015774">
    <property type="term" value="P:polysaccharide transport"/>
    <property type="evidence" value="ECO:0007669"/>
    <property type="project" value="InterPro"/>
</dbReference>
<sequence>MKNILIFKRPFPSFLKFSESYNELRDINPKYISDFKNFGDFPIMNSVYSKIKRSDISEKLYDINYYDIIKRDRYIKHIEEKEAISLINGVWESLEEIISENSFDGFIGMPIDNYILHLLFLKCLDHEIPAICPTSSPLPGYVRIRNLYESYDLREPSLEEVESIYKVLSDRYFRPTWLKKPKKFQKLLFLYFKERVKKIVFSYRKWKNSDPYSFHYNCIYPMPGAITIKSISDAFVRNLFEKDINKIKAITEKYESVVYFPLQFVPENTINYGIKDPNFYQYEKTIETVVNELPNNVLVIFKEHPDFYAYRRKEFYKKIKSYKNTLLIDLAFPTNDILEISDFVIITGSASTGIEAIIKNKTVIALGGTYYDPESEVSHNIFSYENLSSINKHLYHKEITETQKRSMIKRILETSVKGILDFEFRYEKDNKNHVNTIKSFVDLLDHVKVKQDRTVL</sequence>